<dbReference type="Proteomes" id="UP001596012">
    <property type="component" value="Unassembled WGS sequence"/>
</dbReference>
<protein>
    <submittedName>
        <fullName evidence="3">MbtH family protein</fullName>
    </submittedName>
</protein>
<feature type="region of interest" description="Disordered" evidence="1">
    <location>
        <begin position="57"/>
        <end position="98"/>
    </location>
</feature>
<sequence>MTNPFDRPDTDYRVLVDDRRQHSLWPSTVPVPAGWTVAFGPAGRADCLEFTAATWTDPRPASACPVEHRPARPAPASPDASGPQARPGTKAAEGETAS</sequence>
<comment type="caution">
    <text evidence="3">The sequence shown here is derived from an EMBL/GenBank/DDBJ whole genome shotgun (WGS) entry which is preliminary data.</text>
</comment>
<accession>A0ABV8YMC9</accession>
<reference evidence="4" key="1">
    <citation type="journal article" date="2019" name="Int. J. Syst. Evol. Microbiol.">
        <title>The Global Catalogue of Microorganisms (GCM) 10K type strain sequencing project: providing services to taxonomists for standard genome sequencing and annotation.</title>
        <authorList>
            <consortium name="The Broad Institute Genomics Platform"/>
            <consortium name="The Broad Institute Genome Sequencing Center for Infectious Disease"/>
            <person name="Wu L."/>
            <person name="Ma J."/>
        </authorList>
    </citation>
    <scope>NUCLEOTIDE SEQUENCE [LARGE SCALE GENOMIC DNA]</scope>
    <source>
        <strain evidence="4">DT43</strain>
    </source>
</reference>
<dbReference type="EMBL" id="JBHSFG010000020">
    <property type="protein sequence ID" value="MFC4465280.1"/>
    <property type="molecule type" value="Genomic_DNA"/>
</dbReference>
<dbReference type="PANTHER" id="PTHR38444">
    <property type="entry name" value="ENTEROBACTIN BIOSYNTHESIS PROTEIN YBDZ"/>
    <property type="match status" value="1"/>
</dbReference>
<dbReference type="InterPro" id="IPR037407">
    <property type="entry name" value="MLP_fam"/>
</dbReference>
<dbReference type="SUPFAM" id="SSF160582">
    <property type="entry name" value="MbtH-like"/>
    <property type="match status" value="1"/>
</dbReference>
<dbReference type="PANTHER" id="PTHR38444:SF1">
    <property type="entry name" value="ENTEROBACTIN BIOSYNTHESIS PROTEIN YBDZ"/>
    <property type="match status" value="1"/>
</dbReference>
<name>A0ABV8YMC9_9ACTN</name>
<keyword evidence="4" id="KW-1185">Reference proteome</keyword>
<evidence type="ECO:0000313" key="4">
    <source>
        <dbReference type="Proteomes" id="UP001596012"/>
    </source>
</evidence>
<dbReference type="Gene3D" id="3.90.820.10">
    <property type="entry name" value="Structural Genomics, Unknown Function 30-nov-00 1gh9 Mol_id"/>
    <property type="match status" value="1"/>
</dbReference>
<evidence type="ECO:0000313" key="3">
    <source>
        <dbReference type="EMBL" id="MFC4465280.1"/>
    </source>
</evidence>
<dbReference type="Pfam" id="PF03621">
    <property type="entry name" value="MbtH"/>
    <property type="match status" value="1"/>
</dbReference>
<dbReference type="RefSeq" id="WP_386341138.1">
    <property type="nucleotide sequence ID" value="NZ_JBHSFG010000020.1"/>
</dbReference>
<proteinExistence type="predicted"/>
<organism evidence="3 4">
    <name type="scientific">Streptomyces xiangluensis</name>
    <dbReference type="NCBI Taxonomy" id="2665720"/>
    <lineage>
        <taxon>Bacteria</taxon>
        <taxon>Bacillati</taxon>
        <taxon>Actinomycetota</taxon>
        <taxon>Actinomycetes</taxon>
        <taxon>Kitasatosporales</taxon>
        <taxon>Streptomycetaceae</taxon>
        <taxon>Streptomyces</taxon>
    </lineage>
</organism>
<feature type="domain" description="MbtH-like" evidence="2">
    <location>
        <begin position="3"/>
        <end position="53"/>
    </location>
</feature>
<evidence type="ECO:0000256" key="1">
    <source>
        <dbReference type="SAM" id="MobiDB-lite"/>
    </source>
</evidence>
<evidence type="ECO:0000259" key="2">
    <source>
        <dbReference type="SMART" id="SM00923"/>
    </source>
</evidence>
<dbReference type="SMART" id="SM00923">
    <property type="entry name" value="MbtH"/>
    <property type="match status" value="1"/>
</dbReference>
<gene>
    <name evidence="3" type="ORF">ACFPH6_12140</name>
</gene>
<dbReference type="InterPro" id="IPR038020">
    <property type="entry name" value="MbtH-like_sf"/>
</dbReference>
<dbReference type="InterPro" id="IPR005153">
    <property type="entry name" value="MbtH-like_dom"/>
</dbReference>